<dbReference type="InterPro" id="IPR014153">
    <property type="entry name" value="Ds_break_AddB"/>
</dbReference>
<dbReference type="SUPFAM" id="SSF52540">
    <property type="entry name" value="P-loop containing nucleoside triphosphate hydrolases"/>
    <property type="match status" value="1"/>
</dbReference>
<feature type="domain" description="PD-(D/E)XK endonuclease-like" evidence="1">
    <location>
        <begin position="703"/>
        <end position="937"/>
    </location>
</feature>
<dbReference type="RefSeq" id="WP_109792719.1">
    <property type="nucleotide sequence ID" value="NZ_PHIG01000025.1"/>
</dbReference>
<dbReference type="Pfam" id="PF12705">
    <property type="entry name" value="PDDEXK_1"/>
    <property type="match status" value="1"/>
</dbReference>
<accession>A0A2M9G4H3</accession>
<evidence type="ECO:0000313" key="3">
    <source>
        <dbReference type="Proteomes" id="UP000229498"/>
    </source>
</evidence>
<name>A0A2M9G4H3_9PROT</name>
<reference evidence="2 3" key="1">
    <citation type="submission" date="2017-11" db="EMBL/GenBank/DDBJ databases">
        <title>Draft genome sequence of Rhizobiales bacterium SY3-13.</title>
        <authorList>
            <person name="Sun C."/>
        </authorList>
    </citation>
    <scope>NUCLEOTIDE SEQUENCE [LARGE SCALE GENOMIC DNA]</scope>
    <source>
        <strain evidence="2 3">SY3-13</strain>
    </source>
</reference>
<dbReference type="InterPro" id="IPR011604">
    <property type="entry name" value="PDDEXK-like_dom_sf"/>
</dbReference>
<evidence type="ECO:0000259" key="1">
    <source>
        <dbReference type="Pfam" id="PF12705"/>
    </source>
</evidence>
<proteinExistence type="predicted"/>
<dbReference type="Gene3D" id="3.90.320.10">
    <property type="match status" value="1"/>
</dbReference>
<dbReference type="EMBL" id="PHIG01000025">
    <property type="protein sequence ID" value="PJK30619.1"/>
    <property type="molecule type" value="Genomic_DNA"/>
</dbReference>
<dbReference type="InterPro" id="IPR027417">
    <property type="entry name" value="P-loop_NTPase"/>
</dbReference>
<keyword evidence="3" id="KW-1185">Reference proteome</keyword>
<dbReference type="InterPro" id="IPR038726">
    <property type="entry name" value="PDDEXK_AddAB-type"/>
</dbReference>
<comment type="caution">
    <text evidence="2">The sequence shown here is derived from an EMBL/GenBank/DDBJ whole genome shotgun (WGS) entry which is preliminary data.</text>
</comment>
<dbReference type="OrthoDB" id="9780606at2"/>
<dbReference type="AlphaFoldDB" id="A0A2M9G4H3"/>
<organism evidence="2 3">
    <name type="scientific">Minwuia thermotolerans</name>
    <dbReference type="NCBI Taxonomy" id="2056226"/>
    <lineage>
        <taxon>Bacteria</taxon>
        <taxon>Pseudomonadati</taxon>
        <taxon>Pseudomonadota</taxon>
        <taxon>Alphaproteobacteria</taxon>
        <taxon>Minwuiales</taxon>
        <taxon>Minwuiaceae</taxon>
        <taxon>Minwuia</taxon>
    </lineage>
</organism>
<dbReference type="Proteomes" id="UP000229498">
    <property type="component" value="Unassembled WGS sequence"/>
</dbReference>
<dbReference type="NCBIfam" id="TIGR02786">
    <property type="entry name" value="addB_alphas"/>
    <property type="match status" value="1"/>
</dbReference>
<evidence type="ECO:0000313" key="2">
    <source>
        <dbReference type="EMBL" id="PJK30619.1"/>
    </source>
</evidence>
<gene>
    <name evidence="2" type="primary">addB</name>
    <name evidence="2" type="ORF">CVT23_06660</name>
</gene>
<protein>
    <submittedName>
        <fullName evidence="2">Double-strand break repair protein AddB</fullName>
    </submittedName>
</protein>
<sequence>MGGLLTVPAGLPFVDILARHMLAAHGPGGDGLLADAQVFLPTRRAVRSLREAFLRVGGGEALMLPLIRPLGDQTEDEPPLLILDPRDESELPPAIAPAARRLLLSRLVARMPGRAAGPAAALGLADALGRLMDETQTERLDFAGLAGLAPERFQEHWRQTLDFLRIVTEFWPSVLDERGEIDPARRRDRLMALLAARWRRERPAHPVYIAGSTGSVPGTAELMAAALALPAGHVVLPALETTMEPRDREAALDEAGHPQHGMLRLLQDLRANPGDVQVLGGDAPSPRLALLREALRPAATTDRWRDLDALPADALDGLALIEAPDPRAEATAIALKLREALETPGRTAALVTPDRVLGRRVAAELTRFGVRVDDSGGAPLRHTRAGGFLQLAATVLSEGAAPADLLALLKHPLAAGGSQPAAFRRDVRALERVMLRGIRQYDDLPGLAARAPAVKGAERHAAWLEEVAEAARPFLEAGDNFQRRLESHVRFCEWLAATDTEEGASRLWRGEDGEAAAQAIADLADSAAAAPPAGPGDWPELFDRLIGGVTVRPRFGGHPRVQILGPLEARLQVFDLVVLGGLNEGVWPATSEVDPWMSRPMRAAFGLPAPERRTGLQAHDFLQLAAGPEVVLTRAARAGGSPTVPSRWLLRLKSVAAGASLSLEPETRPVVWARLLDQAGDPQPVAAPRPLPPVAARPRELPVTAVETLIRDPYAIFARRILGLRALDPIDETPGPALKGNLIHDAFERLAKRHDGDWSPGLWPVLARIGEQVFDDAGLPPSWRRLWWRRFKNAAKWLLAEEGRRSERVTRRFAEIRGAVDGLPGLEDFRLTAKADRLDVTGDGGVVIVDYKTGAPPTKKQIEAGFAVQLPLTAVILARGGFPAEVPAAPAELVHIRVHGAQEGGAWKRVPLELEPLMAETAEGVARLLSAYDDPERPYLSRPRVQFQGLGGDYDHLARVAEWSVAGGEEEP</sequence>